<comment type="caution">
    <text evidence="2">The sequence shown here is derived from an EMBL/GenBank/DDBJ whole genome shotgun (WGS) entry which is preliminary data.</text>
</comment>
<dbReference type="Proteomes" id="UP001589718">
    <property type="component" value="Unassembled WGS sequence"/>
</dbReference>
<evidence type="ECO:0000256" key="1">
    <source>
        <dbReference type="SAM" id="MobiDB-lite"/>
    </source>
</evidence>
<name>A0ABV5PKS4_STRCM</name>
<accession>A0ABV5PKS4</accession>
<evidence type="ECO:0000313" key="2">
    <source>
        <dbReference type="EMBL" id="MFB9523358.1"/>
    </source>
</evidence>
<sequence>MHDRPAGRRLTGEGREPPAAVARRVLVTAAAKDTLFALDTRKPPSTS</sequence>
<organism evidence="2 3">
    <name type="scientific">Streptomyces cremeus</name>
    <dbReference type="NCBI Taxonomy" id="66881"/>
    <lineage>
        <taxon>Bacteria</taxon>
        <taxon>Bacillati</taxon>
        <taxon>Actinomycetota</taxon>
        <taxon>Actinomycetes</taxon>
        <taxon>Kitasatosporales</taxon>
        <taxon>Streptomycetaceae</taxon>
        <taxon>Streptomyces</taxon>
    </lineage>
</organism>
<feature type="compositionally biased region" description="Basic and acidic residues" evidence="1">
    <location>
        <begin position="1"/>
        <end position="16"/>
    </location>
</feature>
<proteinExistence type="predicted"/>
<keyword evidence="3" id="KW-1185">Reference proteome</keyword>
<feature type="region of interest" description="Disordered" evidence="1">
    <location>
        <begin position="1"/>
        <end position="20"/>
    </location>
</feature>
<dbReference type="RefSeq" id="WP_345226784.1">
    <property type="nucleotide sequence ID" value="NZ_BAAAXE010000013.1"/>
</dbReference>
<reference evidence="2 3" key="1">
    <citation type="submission" date="2024-09" db="EMBL/GenBank/DDBJ databases">
        <authorList>
            <person name="Sun Q."/>
            <person name="Mori K."/>
        </authorList>
    </citation>
    <scope>NUCLEOTIDE SEQUENCE [LARGE SCALE GENOMIC DNA]</scope>
    <source>
        <strain evidence="2 3">JCM 4362</strain>
    </source>
</reference>
<dbReference type="EMBL" id="JBHMCR010000017">
    <property type="protein sequence ID" value="MFB9523358.1"/>
    <property type="molecule type" value="Genomic_DNA"/>
</dbReference>
<evidence type="ECO:0000313" key="3">
    <source>
        <dbReference type="Proteomes" id="UP001589718"/>
    </source>
</evidence>
<gene>
    <name evidence="2" type="ORF">ACFFTU_25770</name>
</gene>
<protein>
    <submittedName>
        <fullName evidence="2">Uncharacterized protein</fullName>
    </submittedName>
</protein>